<dbReference type="Pfam" id="PF02113">
    <property type="entry name" value="Peptidase_S13"/>
    <property type="match status" value="1"/>
</dbReference>
<dbReference type="InterPro" id="IPR012338">
    <property type="entry name" value="Beta-lactam/transpept-like"/>
</dbReference>
<dbReference type="SUPFAM" id="SSF56601">
    <property type="entry name" value="beta-lactamase/transpeptidase-like"/>
    <property type="match status" value="1"/>
</dbReference>
<reference evidence="5" key="1">
    <citation type="submission" date="2019-09" db="EMBL/GenBank/DDBJ databases">
        <authorList>
            <person name="Teo W.F.A."/>
            <person name="Duangmal K."/>
        </authorList>
    </citation>
    <scope>NUCLEOTIDE SEQUENCE [LARGE SCALE GENOMIC DNA]</scope>
    <source>
        <strain evidence="5">K81G1</strain>
    </source>
</reference>
<evidence type="ECO:0000313" key="6">
    <source>
        <dbReference type="Proteomes" id="UP000319769"/>
    </source>
</evidence>
<keyword evidence="5" id="KW-0121">Carboxypeptidase</keyword>
<feature type="transmembrane region" description="Helical" evidence="4">
    <location>
        <begin position="233"/>
        <end position="255"/>
    </location>
</feature>
<dbReference type="AlphaFoldDB" id="A0A5N0UW12"/>
<comment type="caution">
    <text evidence="5">The sequence shown here is derived from an EMBL/GenBank/DDBJ whole genome shotgun (WGS) entry which is preliminary data.</text>
</comment>
<feature type="region of interest" description="Disordered" evidence="3">
    <location>
        <begin position="270"/>
        <end position="303"/>
    </location>
</feature>
<proteinExistence type="inferred from homology"/>
<dbReference type="GO" id="GO:0006508">
    <property type="term" value="P:proteolysis"/>
    <property type="evidence" value="ECO:0007669"/>
    <property type="project" value="InterPro"/>
</dbReference>
<dbReference type="EMBL" id="VMNW02000061">
    <property type="protein sequence ID" value="KAA9154960.1"/>
    <property type="molecule type" value="Genomic_DNA"/>
</dbReference>
<feature type="region of interest" description="Disordered" evidence="3">
    <location>
        <begin position="1"/>
        <end position="228"/>
    </location>
</feature>
<feature type="compositionally biased region" description="Polar residues" evidence="3">
    <location>
        <begin position="97"/>
        <end position="117"/>
    </location>
</feature>
<feature type="compositionally biased region" description="Pro residues" evidence="3">
    <location>
        <begin position="178"/>
        <end position="187"/>
    </location>
</feature>
<keyword evidence="5" id="KW-0645">Protease</keyword>
<evidence type="ECO:0000256" key="2">
    <source>
        <dbReference type="ARBA" id="ARBA00022801"/>
    </source>
</evidence>
<name>A0A5N0UW12_9PSEU</name>
<dbReference type="PANTHER" id="PTHR30023:SF0">
    <property type="entry name" value="PENICILLIN-SENSITIVE CARBOXYPEPTIDASE A"/>
    <property type="match status" value="1"/>
</dbReference>
<keyword evidence="4" id="KW-1133">Transmembrane helix</keyword>
<feature type="compositionally biased region" description="Polar residues" evidence="3">
    <location>
        <begin position="77"/>
        <end position="90"/>
    </location>
</feature>
<sequence>MWPSDDSDTTGAKGDGNDSASGQLPTPPEEQPKQASLANQETVWVRHPKGEGEASPEREESQASEQTVNVEARRQPSEQTVNVQASQQQTPKPPPSEQTVHVQAPKQQQPPSEQTVHVQAPRQQQPKPPPSEQTVQVRRPPQPPEPSAAEQTQIVPLQPIAPPPQQQYQQQQQMPWQNTPPPQPIPPAGNMVAQPMRIEPSGEVHPVEAPSEEQPPPEAPDAPPKTGRKRRGLVFGGVAVVLVIAVGVALAVPYVSNRLGLPWAPNVPKGDEPEPAAVTLSLQPPSDSAPTPSSSGVNSALSGPASNPALGTVAGTVIDPATGSTLWNHNATQLLTPASATKLLISAAALLKLDHAMQLTTKVVQGASPDTAIIVAGGDPTLSSLPAGKDSVYPGAAHLDDLVAQVKAASGGKITKVQIDLSMYTGPTSAQGWAPDDAPSISAAPVVPAMLDGGRQDPTVDYSMRSANPALSLLQEFSSRLGASVAPTTTATATQGAKVLGEVKSAPLTELINNLLSISDDNLAEAVARQLAIGAGAPASFEGGAQTALNVLAQNGFDTSGAVLNDGSGLSTLNKVSPKLLAQLLSVAAAPTGKDPRTEKLRPLLEGLPVAGGSGTLSDRFDAPNAKDGRGWVRAKTGTLSGVNTLAGVVLDKDGRVLVFAVMSNGSDANSARPALDAVAATLRGCGCG</sequence>
<dbReference type="GO" id="GO:0000270">
    <property type="term" value="P:peptidoglycan metabolic process"/>
    <property type="evidence" value="ECO:0007669"/>
    <property type="project" value="TreeGrafter"/>
</dbReference>
<keyword evidence="4" id="KW-0472">Membrane</keyword>
<feature type="compositionally biased region" description="Basic and acidic residues" evidence="3">
    <location>
        <begin position="48"/>
        <end position="61"/>
    </location>
</feature>
<evidence type="ECO:0000256" key="3">
    <source>
        <dbReference type="SAM" id="MobiDB-lite"/>
    </source>
</evidence>
<evidence type="ECO:0000313" key="5">
    <source>
        <dbReference type="EMBL" id="KAA9154960.1"/>
    </source>
</evidence>
<feature type="compositionally biased region" description="Polar residues" evidence="3">
    <location>
        <begin position="33"/>
        <end position="42"/>
    </location>
</feature>
<dbReference type="NCBIfam" id="TIGR00666">
    <property type="entry name" value="PBP4"/>
    <property type="match status" value="1"/>
</dbReference>
<feature type="compositionally biased region" description="Low complexity" evidence="3">
    <location>
        <begin position="147"/>
        <end position="158"/>
    </location>
</feature>
<dbReference type="InterPro" id="IPR000667">
    <property type="entry name" value="Peptidase_S13"/>
</dbReference>
<gene>
    <name evidence="5" type="primary">dacB</name>
    <name evidence="5" type="ORF">FPZ12_030900</name>
</gene>
<accession>A0A5N0UW12</accession>
<keyword evidence="4" id="KW-0812">Transmembrane</keyword>
<dbReference type="GO" id="GO:0009002">
    <property type="term" value="F:serine-type D-Ala-D-Ala carboxypeptidase activity"/>
    <property type="evidence" value="ECO:0007669"/>
    <property type="project" value="UniProtKB-EC"/>
</dbReference>
<dbReference type="Proteomes" id="UP000319769">
    <property type="component" value="Unassembled WGS sequence"/>
</dbReference>
<dbReference type="OrthoDB" id="56883at2"/>
<dbReference type="Gene3D" id="3.40.710.10">
    <property type="entry name" value="DD-peptidase/beta-lactamase superfamily"/>
    <property type="match status" value="2"/>
</dbReference>
<evidence type="ECO:0000256" key="4">
    <source>
        <dbReference type="SAM" id="Phobius"/>
    </source>
</evidence>
<keyword evidence="6" id="KW-1185">Reference proteome</keyword>
<dbReference type="PANTHER" id="PTHR30023">
    <property type="entry name" value="D-ALANYL-D-ALANINE CARBOXYPEPTIDASE"/>
    <property type="match status" value="1"/>
</dbReference>
<organism evidence="5 6">
    <name type="scientific">Amycolatopsis acidicola</name>
    <dbReference type="NCBI Taxonomy" id="2596893"/>
    <lineage>
        <taxon>Bacteria</taxon>
        <taxon>Bacillati</taxon>
        <taxon>Actinomycetota</taxon>
        <taxon>Actinomycetes</taxon>
        <taxon>Pseudonocardiales</taxon>
        <taxon>Pseudonocardiaceae</taxon>
        <taxon>Amycolatopsis</taxon>
    </lineage>
</organism>
<keyword evidence="2 5" id="KW-0378">Hydrolase</keyword>
<feature type="compositionally biased region" description="Pro residues" evidence="3">
    <location>
        <begin position="213"/>
        <end position="223"/>
    </location>
</feature>
<dbReference type="EC" id="3.4.16.4" evidence="5"/>
<dbReference type="PRINTS" id="PR00922">
    <property type="entry name" value="DADACBPTASE3"/>
</dbReference>
<feature type="compositionally biased region" description="Low complexity" evidence="3">
    <location>
        <begin position="166"/>
        <end position="177"/>
    </location>
</feature>
<feature type="compositionally biased region" description="Low complexity" evidence="3">
    <location>
        <begin position="284"/>
        <end position="295"/>
    </location>
</feature>
<protein>
    <submittedName>
        <fullName evidence="5">D-alanyl-D-alanine carboxypeptidase/D-alanyl-D-alanine-endopeptidase</fullName>
        <ecNumber evidence="5">3.4.16.4</ecNumber>
    </submittedName>
</protein>
<evidence type="ECO:0000256" key="1">
    <source>
        <dbReference type="ARBA" id="ARBA00006096"/>
    </source>
</evidence>
<comment type="similarity">
    <text evidence="1">Belongs to the peptidase S13 family.</text>
</comment>